<dbReference type="PROSITE" id="PS50928">
    <property type="entry name" value="ABC_TM1"/>
    <property type="match status" value="1"/>
</dbReference>
<dbReference type="KEGG" id="bgz:XH91_07640"/>
<keyword evidence="5 7" id="KW-1133">Transmembrane helix</keyword>
<evidence type="ECO:0000256" key="1">
    <source>
        <dbReference type="ARBA" id="ARBA00004651"/>
    </source>
</evidence>
<keyword evidence="4 7" id="KW-0812">Transmembrane</keyword>
<dbReference type="Gene3D" id="1.10.3720.10">
    <property type="entry name" value="MetI-like"/>
    <property type="match status" value="1"/>
</dbReference>
<evidence type="ECO:0000313" key="10">
    <source>
        <dbReference type="EMBL" id="QAU45235.1"/>
    </source>
</evidence>
<dbReference type="InterPro" id="IPR000515">
    <property type="entry name" value="MetI-like"/>
</dbReference>
<dbReference type="GO" id="GO:0055085">
    <property type="term" value="P:transmembrane transport"/>
    <property type="evidence" value="ECO:0007669"/>
    <property type="project" value="InterPro"/>
</dbReference>
<dbReference type="PANTHER" id="PTHR32243:SF52">
    <property type="entry name" value="ABC TRANSPORTER PERMEASE PROTEIN"/>
    <property type="match status" value="1"/>
</dbReference>
<feature type="domain" description="ABC transmembrane type-1" evidence="9">
    <location>
        <begin position="82"/>
        <end position="271"/>
    </location>
</feature>
<dbReference type="Proteomes" id="UP000290401">
    <property type="component" value="Unassembled WGS sequence"/>
</dbReference>
<comment type="similarity">
    <text evidence="7">Belongs to the binding-protein-dependent transport system permease family.</text>
</comment>
<dbReference type="CDD" id="cd06261">
    <property type="entry name" value="TM_PBP2"/>
    <property type="match status" value="1"/>
</dbReference>
<evidence type="ECO:0000256" key="4">
    <source>
        <dbReference type="ARBA" id="ARBA00022692"/>
    </source>
</evidence>
<feature type="transmembrane region" description="Helical" evidence="7">
    <location>
        <begin position="86"/>
        <end position="107"/>
    </location>
</feature>
<accession>A0AAE6C7C7</accession>
<dbReference type="Proteomes" id="UP000288972">
    <property type="component" value="Chromosome"/>
</dbReference>
<dbReference type="Pfam" id="PF00528">
    <property type="entry name" value="BPD_transp_1"/>
    <property type="match status" value="1"/>
</dbReference>
<dbReference type="EMBL" id="CP030053">
    <property type="protein sequence ID" value="QAU45235.1"/>
    <property type="molecule type" value="Genomic_DNA"/>
</dbReference>
<name>A0AAE6C7C7_9BRAD</name>
<proteinExistence type="inferred from homology"/>
<feature type="compositionally biased region" description="Basic and acidic residues" evidence="8">
    <location>
        <begin position="1"/>
        <end position="11"/>
    </location>
</feature>
<keyword evidence="6 7" id="KW-0472">Membrane</keyword>
<sequence>MDLQGGDERASAHRGAHHVKPPSSWGRIALFAVIGVFILVPLAQTIITSFVSTLPRGGIAEGHFSLVNYQNILHSAALKDSIVNSIIYVVLNVALCLGVGLPAAYAFARYNFAGDRQLFFLLLVFRITPTVVLSLPIFVLFAQIGLANTPVGIALVHCVFNIPISIWILEGFISAVPRELDETAFLDGHSLPSFFFRHLIPAIAPGIGVAAFFCFIFSWVEVVLARILTTTGGKPITMAINGLFGFRTDFGLVMAMTVLAVVPGIAMIYFVRHHLAKGFVIRT</sequence>
<feature type="transmembrane region" description="Helical" evidence="7">
    <location>
        <begin position="250"/>
        <end position="271"/>
    </location>
</feature>
<dbReference type="AlphaFoldDB" id="A0AAE6C7C7"/>
<dbReference type="PANTHER" id="PTHR32243">
    <property type="entry name" value="MALTOSE TRANSPORT SYSTEM PERMEASE-RELATED"/>
    <property type="match status" value="1"/>
</dbReference>
<keyword evidence="13" id="KW-1185">Reference proteome</keyword>
<comment type="subcellular location">
    <subcellularLocation>
        <location evidence="1 7">Cell membrane</location>
        <topology evidence="1 7">Multi-pass membrane protein</topology>
    </subcellularLocation>
</comment>
<evidence type="ECO:0000313" key="11">
    <source>
        <dbReference type="EMBL" id="RXH12373.1"/>
    </source>
</evidence>
<evidence type="ECO:0000256" key="3">
    <source>
        <dbReference type="ARBA" id="ARBA00022475"/>
    </source>
</evidence>
<feature type="transmembrane region" description="Helical" evidence="7">
    <location>
        <begin position="119"/>
        <end position="145"/>
    </location>
</feature>
<reference evidence="11 13" key="2">
    <citation type="submission" date="2018-10" db="EMBL/GenBank/DDBJ databases">
        <title>Bradyrhizobium sp. nov., effective nodules isolated from peanut in China.</title>
        <authorList>
            <person name="Li Y."/>
        </authorList>
    </citation>
    <scope>NUCLEOTIDE SEQUENCE [LARGE SCALE GENOMIC DNA]</scope>
    <source>
        <strain evidence="11 13">CCBAU 53426</strain>
    </source>
</reference>
<feature type="region of interest" description="Disordered" evidence="8">
    <location>
        <begin position="1"/>
        <end position="21"/>
    </location>
</feature>
<evidence type="ECO:0000256" key="2">
    <source>
        <dbReference type="ARBA" id="ARBA00022448"/>
    </source>
</evidence>
<dbReference type="InterPro" id="IPR050901">
    <property type="entry name" value="BP-dep_ABC_trans_perm"/>
</dbReference>
<feature type="transmembrane region" description="Helical" evidence="7">
    <location>
        <begin position="194"/>
        <end position="220"/>
    </location>
</feature>
<keyword evidence="2 7" id="KW-0813">Transport</keyword>
<gene>
    <name evidence="11" type="ORF">EAS56_17870</name>
    <name evidence="10" type="ORF">XH91_07640</name>
</gene>
<feature type="transmembrane region" description="Helical" evidence="7">
    <location>
        <begin position="151"/>
        <end position="173"/>
    </location>
</feature>
<evidence type="ECO:0000256" key="7">
    <source>
        <dbReference type="RuleBase" id="RU363032"/>
    </source>
</evidence>
<organism evidence="10 12">
    <name type="scientific">Bradyrhizobium guangzhouense</name>
    <dbReference type="NCBI Taxonomy" id="1325095"/>
    <lineage>
        <taxon>Bacteria</taxon>
        <taxon>Pseudomonadati</taxon>
        <taxon>Pseudomonadota</taxon>
        <taxon>Alphaproteobacteria</taxon>
        <taxon>Hyphomicrobiales</taxon>
        <taxon>Nitrobacteraceae</taxon>
        <taxon>Bradyrhizobium</taxon>
    </lineage>
</organism>
<keyword evidence="3" id="KW-1003">Cell membrane</keyword>
<evidence type="ECO:0000256" key="6">
    <source>
        <dbReference type="ARBA" id="ARBA00023136"/>
    </source>
</evidence>
<feature type="transmembrane region" description="Helical" evidence="7">
    <location>
        <begin position="28"/>
        <end position="47"/>
    </location>
</feature>
<dbReference type="SUPFAM" id="SSF161098">
    <property type="entry name" value="MetI-like"/>
    <property type="match status" value="1"/>
</dbReference>
<dbReference type="EMBL" id="RDQZ01000013">
    <property type="protein sequence ID" value="RXH12373.1"/>
    <property type="molecule type" value="Genomic_DNA"/>
</dbReference>
<reference evidence="10 12" key="1">
    <citation type="submission" date="2018-06" db="EMBL/GenBank/DDBJ databases">
        <title>Comparative genomics of rhizobia nodulating Arachis hypogaea in China.</title>
        <authorList>
            <person name="Li Y."/>
        </authorList>
    </citation>
    <scope>NUCLEOTIDE SEQUENCE [LARGE SCALE GENOMIC DNA]</scope>
    <source>
        <strain evidence="10 12">CCBAU 51670</strain>
    </source>
</reference>
<dbReference type="InterPro" id="IPR035906">
    <property type="entry name" value="MetI-like_sf"/>
</dbReference>
<evidence type="ECO:0000313" key="13">
    <source>
        <dbReference type="Proteomes" id="UP000290401"/>
    </source>
</evidence>
<evidence type="ECO:0000256" key="8">
    <source>
        <dbReference type="SAM" id="MobiDB-lite"/>
    </source>
</evidence>
<evidence type="ECO:0000313" key="12">
    <source>
        <dbReference type="Proteomes" id="UP000288972"/>
    </source>
</evidence>
<evidence type="ECO:0000259" key="9">
    <source>
        <dbReference type="PROSITE" id="PS50928"/>
    </source>
</evidence>
<protein>
    <submittedName>
        <fullName evidence="10">Carbohydrate ABC transporter permease</fullName>
    </submittedName>
</protein>
<dbReference type="GO" id="GO:0005886">
    <property type="term" value="C:plasma membrane"/>
    <property type="evidence" value="ECO:0007669"/>
    <property type="project" value="UniProtKB-SubCell"/>
</dbReference>
<evidence type="ECO:0000256" key="5">
    <source>
        <dbReference type="ARBA" id="ARBA00022989"/>
    </source>
</evidence>